<evidence type="ECO:0000313" key="1">
    <source>
        <dbReference type="EMBL" id="ALG86391.1"/>
    </source>
</evidence>
<keyword evidence="2" id="KW-1185">Reference proteome</keyword>
<proteinExistence type="predicted"/>
<reference evidence="1 2" key="2">
    <citation type="journal article" date="2017" name="Int. J. Syst. Evol. Microbiol.">
        <title>Gordonia phthalatica sp. nov., a di-n-butyl phthalate-degrading bacterium isolated from activated sludge.</title>
        <authorList>
            <person name="Jin D."/>
            <person name="Kong X."/>
            <person name="Jia M."/>
            <person name="Yu X."/>
            <person name="Wang X."/>
            <person name="Zhuang X."/>
            <person name="Deng Y."/>
            <person name="Bai Z."/>
        </authorList>
    </citation>
    <scope>NUCLEOTIDE SEQUENCE [LARGE SCALE GENOMIC DNA]</scope>
    <source>
        <strain evidence="1 2">QH-11</strain>
    </source>
</reference>
<reference evidence="2" key="1">
    <citation type="submission" date="2015-06" db="EMBL/GenBank/DDBJ databases">
        <title>Complete genome sequence and metabolic analysis of phthalate degradation pathway in Gordonia sp. QH-11.</title>
        <authorList>
            <person name="Jin D."/>
            <person name="Kong X."/>
            <person name="Bai Z."/>
        </authorList>
    </citation>
    <scope>NUCLEOTIDE SEQUENCE [LARGE SCALE GENOMIC DNA]</scope>
    <source>
        <strain evidence="2">QH-11</strain>
    </source>
</reference>
<dbReference type="PATRIC" id="fig|1136941.3.peg.4142"/>
<dbReference type="KEGG" id="goq:ACH46_20215"/>
<accession>A0A0N7FV77</accession>
<protein>
    <submittedName>
        <fullName evidence="1">Uncharacterized protein</fullName>
    </submittedName>
</protein>
<evidence type="ECO:0000313" key="2">
    <source>
        <dbReference type="Proteomes" id="UP000063789"/>
    </source>
</evidence>
<dbReference type="AlphaFoldDB" id="A0A0N7FV77"/>
<gene>
    <name evidence="1" type="ORF">ACH46_20215</name>
</gene>
<organism evidence="1 2">
    <name type="scientific">Gordonia phthalatica</name>
    <dbReference type="NCBI Taxonomy" id="1136941"/>
    <lineage>
        <taxon>Bacteria</taxon>
        <taxon>Bacillati</taxon>
        <taxon>Actinomycetota</taxon>
        <taxon>Actinomycetes</taxon>
        <taxon>Mycobacteriales</taxon>
        <taxon>Gordoniaceae</taxon>
        <taxon>Gordonia</taxon>
    </lineage>
</organism>
<sequence length="186" mass="19754">MRASNLARVGATTIVLIVAALIATLMPSSVGTSDAAPPTSFDLSGYRAVNATPYRSLAYADNGRHFFRTGSVLCQIGPSASAAACRVKPRTAPPGVVGVAFSGETQGPYWVRPRTTFRIGPAGRFRVPTLKAGSRITVANVTCAVPRAGKVICRNWNRGFAVSRSAHRFLYPRGDRAHDGNPKVRA</sequence>
<dbReference type="EMBL" id="CP011853">
    <property type="protein sequence ID" value="ALG86391.1"/>
    <property type="molecule type" value="Genomic_DNA"/>
</dbReference>
<name>A0A0N7FV77_9ACTN</name>
<dbReference type="Proteomes" id="UP000063789">
    <property type="component" value="Chromosome"/>
</dbReference>
<dbReference type="RefSeq" id="WP_226995697.1">
    <property type="nucleotide sequence ID" value="NZ_CP011853.1"/>
</dbReference>